<name>A0ACB9YMC3_9PEZI</name>
<dbReference type="Proteomes" id="UP001497700">
    <property type="component" value="Unassembled WGS sequence"/>
</dbReference>
<proteinExistence type="predicted"/>
<accession>A0ACB9YMC3</accession>
<sequence length="468" mass="53541">MPSISTSVLTMPTAAFLEGLFVPTHTSNVGFGTIMDWFPIQNTTPVFYSTGDFRNGNWFCVRFNMRTCVPDEGGHRIKQFKNSYGVSPESLGFPLRRQAARISGLSKVRGQFAIERLVSVALVLRKRYRSGAPSAVKYNVVVWLDYRTEADGSADGGSLLPVLSDRIDVDLNLVDCGAGGASFLQFLIVLTRVVDHWRGCWDVMMTKIDEMINVQLQDTLDKRRWKMLMFDDSFQLSEQYFTVLQLLRIFWDWIGEVEGGFDDLKRDLLGQFESWQVWRRQYAPEDEDAWPLDMDILEENFGKVRSFFDLRVNPLKERIRRKQYEVESLRDGLFNAASLREALKAKTLNLFIGAFTVVTVFYTPLSFMATFWAIPFMTQSPQTPSPVPSGFATSFVAVPVFTYLLSAVFIIWVWSCSSRSFKGFLIAHTLEIAGFISRNTILVLDRLRKVRFKKKAKNNESDQEGYTV</sequence>
<gene>
    <name evidence="1" type="ORF">F4820DRAFT_465597</name>
</gene>
<dbReference type="EMBL" id="MU393583">
    <property type="protein sequence ID" value="KAI4860528.1"/>
    <property type="molecule type" value="Genomic_DNA"/>
</dbReference>
<protein>
    <submittedName>
        <fullName evidence="1">Uncharacterized protein</fullName>
    </submittedName>
</protein>
<comment type="caution">
    <text evidence="1">The sequence shown here is derived from an EMBL/GenBank/DDBJ whole genome shotgun (WGS) entry which is preliminary data.</text>
</comment>
<reference evidence="1 2" key="1">
    <citation type="journal article" date="2022" name="New Phytol.">
        <title>Ecological generalism drives hyperdiversity of secondary metabolite gene clusters in xylarialean endophytes.</title>
        <authorList>
            <person name="Franco M.E.E."/>
            <person name="Wisecaver J.H."/>
            <person name="Arnold A.E."/>
            <person name="Ju Y.M."/>
            <person name="Slot J.C."/>
            <person name="Ahrendt S."/>
            <person name="Moore L.P."/>
            <person name="Eastman K.E."/>
            <person name="Scott K."/>
            <person name="Konkel Z."/>
            <person name="Mondo S.J."/>
            <person name="Kuo A."/>
            <person name="Hayes R.D."/>
            <person name="Haridas S."/>
            <person name="Andreopoulos B."/>
            <person name="Riley R."/>
            <person name="LaButti K."/>
            <person name="Pangilinan J."/>
            <person name="Lipzen A."/>
            <person name="Amirebrahimi M."/>
            <person name="Yan J."/>
            <person name="Adam C."/>
            <person name="Keymanesh K."/>
            <person name="Ng V."/>
            <person name="Louie K."/>
            <person name="Northen T."/>
            <person name="Drula E."/>
            <person name="Henrissat B."/>
            <person name="Hsieh H.M."/>
            <person name="Youens-Clark K."/>
            <person name="Lutzoni F."/>
            <person name="Miadlikowska J."/>
            <person name="Eastwood D.C."/>
            <person name="Hamelin R.C."/>
            <person name="Grigoriev I.V."/>
            <person name="U'Ren J.M."/>
        </authorList>
    </citation>
    <scope>NUCLEOTIDE SEQUENCE [LARGE SCALE GENOMIC DNA]</scope>
    <source>
        <strain evidence="1 2">CBS 119005</strain>
    </source>
</reference>
<evidence type="ECO:0000313" key="2">
    <source>
        <dbReference type="Proteomes" id="UP001497700"/>
    </source>
</evidence>
<organism evidence="1 2">
    <name type="scientific">Hypoxylon rubiginosum</name>
    <dbReference type="NCBI Taxonomy" id="110542"/>
    <lineage>
        <taxon>Eukaryota</taxon>
        <taxon>Fungi</taxon>
        <taxon>Dikarya</taxon>
        <taxon>Ascomycota</taxon>
        <taxon>Pezizomycotina</taxon>
        <taxon>Sordariomycetes</taxon>
        <taxon>Xylariomycetidae</taxon>
        <taxon>Xylariales</taxon>
        <taxon>Hypoxylaceae</taxon>
        <taxon>Hypoxylon</taxon>
    </lineage>
</organism>
<evidence type="ECO:0000313" key="1">
    <source>
        <dbReference type="EMBL" id="KAI4860528.1"/>
    </source>
</evidence>
<keyword evidence="2" id="KW-1185">Reference proteome</keyword>